<reference evidence="2" key="1">
    <citation type="journal article" date="2019" name="Int. J. Syst. Evol. Microbiol.">
        <title>The Global Catalogue of Microorganisms (GCM) 10K type strain sequencing project: providing services to taxonomists for standard genome sequencing and annotation.</title>
        <authorList>
            <consortium name="The Broad Institute Genomics Platform"/>
            <consortium name="The Broad Institute Genome Sequencing Center for Infectious Disease"/>
            <person name="Wu L."/>
            <person name="Ma J."/>
        </authorList>
    </citation>
    <scope>NUCLEOTIDE SEQUENCE [LARGE SCALE GENOMIC DNA]</scope>
    <source>
        <strain evidence="2">XZYJT-10</strain>
    </source>
</reference>
<evidence type="ECO:0000313" key="1">
    <source>
        <dbReference type="EMBL" id="MFC7274939.1"/>
    </source>
</evidence>
<dbReference type="RefSeq" id="WP_378967482.1">
    <property type="nucleotide sequence ID" value="NZ_JBHTBJ010000007.1"/>
</dbReference>
<name>A0ABW2HPZ8_9ACTN</name>
<gene>
    <name evidence="1" type="ORF">ACFQS1_13165</name>
</gene>
<sequence length="105" mass="12318">MSVRCRLGRHSGTWSLPGSRCEIVRICDSCGRRAERTRHIWSPYGYVAEDRCDQVRRCERCGSAESRLRHVWGPWLYLDEQIVTAQTHTCQRCGESERTRRFSTL</sequence>
<dbReference type="EMBL" id="JBHTBJ010000007">
    <property type="protein sequence ID" value="MFC7274939.1"/>
    <property type="molecule type" value="Genomic_DNA"/>
</dbReference>
<evidence type="ECO:0000313" key="2">
    <source>
        <dbReference type="Proteomes" id="UP001596548"/>
    </source>
</evidence>
<proteinExistence type="predicted"/>
<keyword evidence="2" id="KW-1185">Reference proteome</keyword>
<comment type="caution">
    <text evidence="1">The sequence shown here is derived from an EMBL/GenBank/DDBJ whole genome shotgun (WGS) entry which is preliminary data.</text>
</comment>
<accession>A0ABW2HPZ8</accession>
<protein>
    <submittedName>
        <fullName evidence="1">Uncharacterized protein</fullName>
    </submittedName>
</protein>
<organism evidence="1 2">
    <name type="scientific">Paractinoplanes rhizophilus</name>
    <dbReference type="NCBI Taxonomy" id="1416877"/>
    <lineage>
        <taxon>Bacteria</taxon>
        <taxon>Bacillati</taxon>
        <taxon>Actinomycetota</taxon>
        <taxon>Actinomycetes</taxon>
        <taxon>Micromonosporales</taxon>
        <taxon>Micromonosporaceae</taxon>
        <taxon>Paractinoplanes</taxon>
    </lineage>
</organism>
<dbReference type="Proteomes" id="UP001596548">
    <property type="component" value="Unassembled WGS sequence"/>
</dbReference>